<dbReference type="EC" id="3.1.3.89" evidence="5"/>
<evidence type="ECO:0000256" key="7">
    <source>
        <dbReference type="ARBA" id="ARBA00022801"/>
    </source>
</evidence>
<evidence type="ECO:0000256" key="2">
    <source>
        <dbReference type="ARBA" id="ARBA00001936"/>
    </source>
</evidence>
<dbReference type="STRING" id="349521.HCH_01958"/>
<dbReference type="GO" id="GO:0005737">
    <property type="term" value="C:cytoplasm"/>
    <property type="evidence" value="ECO:0007669"/>
    <property type="project" value="TreeGrafter"/>
</dbReference>
<protein>
    <recommendedName>
        <fullName evidence="5">5'-deoxynucleotidase</fullName>
        <ecNumber evidence="5">3.1.3.89</ecNumber>
    </recommendedName>
</protein>
<evidence type="ECO:0000259" key="8">
    <source>
        <dbReference type="SMART" id="SM00471"/>
    </source>
</evidence>
<feature type="domain" description="HD/PDEase" evidence="8">
    <location>
        <begin position="32"/>
        <end position="149"/>
    </location>
</feature>
<dbReference type="PANTHER" id="PTHR11845">
    <property type="entry name" value="5'-DEOXYNUCLEOTIDASE HDDC2"/>
    <property type="match status" value="1"/>
</dbReference>
<dbReference type="KEGG" id="hch:HCH_01958"/>
<evidence type="ECO:0000256" key="5">
    <source>
        <dbReference type="ARBA" id="ARBA00012964"/>
    </source>
</evidence>
<comment type="catalytic activity">
    <reaction evidence="1">
        <text>a 2'-deoxyribonucleoside 5'-phosphate + H2O = a 2'-deoxyribonucleoside + phosphate</text>
        <dbReference type="Rhea" id="RHEA:36167"/>
        <dbReference type="ChEBI" id="CHEBI:15377"/>
        <dbReference type="ChEBI" id="CHEBI:18274"/>
        <dbReference type="ChEBI" id="CHEBI:43474"/>
        <dbReference type="ChEBI" id="CHEBI:65317"/>
        <dbReference type="EC" id="3.1.3.89"/>
    </reaction>
</comment>
<evidence type="ECO:0000256" key="1">
    <source>
        <dbReference type="ARBA" id="ARBA00001638"/>
    </source>
</evidence>
<dbReference type="GO" id="GO:0002953">
    <property type="term" value="F:5'-deoxynucleotidase activity"/>
    <property type="evidence" value="ECO:0007669"/>
    <property type="project" value="UniProtKB-EC"/>
</dbReference>
<dbReference type="AlphaFoldDB" id="Q2SKN3"/>
<dbReference type="SUPFAM" id="SSF109604">
    <property type="entry name" value="HD-domain/PDEase-like"/>
    <property type="match status" value="1"/>
</dbReference>
<dbReference type="GO" id="GO:0046872">
    <property type="term" value="F:metal ion binding"/>
    <property type="evidence" value="ECO:0007669"/>
    <property type="project" value="UniProtKB-KW"/>
</dbReference>
<comment type="cofactor">
    <cofactor evidence="2">
        <name>Mn(2+)</name>
        <dbReference type="ChEBI" id="CHEBI:29035"/>
    </cofactor>
</comment>
<evidence type="ECO:0000256" key="4">
    <source>
        <dbReference type="ARBA" id="ARBA00011738"/>
    </source>
</evidence>
<evidence type="ECO:0000256" key="6">
    <source>
        <dbReference type="ARBA" id="ARBA00022723"/>
    </source>
</evidence>
<dbReference type="RefSeq" id="WP_011395862.1">
    <property type="nucleotide sequence ID" value="NC_007645.1"/>
</dbReference>
<dbReference type="Proteomes" id="UP000000238">
    <property type="component" value="Chromosome"/>
</dbReference>
<dbReference type="InterPro" id="IPR039356">
    <property type="entry name" value="YfbR/HDDC2"/>
</dbReference>
<proteinExistence type="predicted"/>
<dbReference type="Gene3D" id="1.10.3210.10">
    <property type="entry name" value="Hypothetical protein af1432"/>
    <property type="match status" value="1"/>
</dbReference>
<reference evidence="9 10" key="1">
    <citation type="journal article" date="2005" name="Nucleic Acids Res.">
        <title>Genomic blueprint of Hahella chejuensis, a marine microbe producing an algicidal agent.</title>
        <authorList>
            <person name="Jeong H."/>
            <person name="Yim J.H."/>
            <person name="Lee C."/>
            <person name="Choi S.-H."/>
            <person name="Park Y.K."/>
            <person name="Yoon S.H."/>
            <person name="Hur C.-G."/>
            <person name="Kang H.-Y."/>
            <person name="Kim D."/>
            <person name="Lee H.H."/>
            <person name="Park K.H."/>
            <person name="Park S.-H."/>
            <person name="Park H.-S."/>
            <person name="Lee H.K."/>
            <person name="Oh T.K."/>
            <person name="Kim J.F."/>
        </authorList>
    </citation>
    <scope>NUCLEOTIDE SEQUENCE [LARGE SCALE GENOMIC DNA]</scope>
    <source>
        <strain evidence="9 10">KCTC 2396</strain>
    </source>
</reference>
<comment type="subunit">
    <text evidence="4">Homodimer.</text>
</comment>
<evidence type="ECO:0000313" key="9">
    <source>
        <dbReference type="EMBL" id="ABC28791.1"/>
    </source>
</evidence>
<keyword evidence="7 9" id="KW-0378">Hydrolase</keyword>
<dbReference type="Pfam" id="PF13023">
    <property type="entry name" value="HD_3"/>
    <property type="match status" value="1"/>
</dbReference>
<name>Q2SKN3_HAHCH</name>
<dbReference type="EMBL" id="CP000155">
    <property type="protein sequence ID" value="ABC28791.1"/>
    <property type="molecule type" value="Genomic_DNA"/>
</dbReference>
<sequence length="195" mass="22332">MLQSDIHGVLEFLRGAEQLKNVIRSAWTSAGRKESTAEHTWRLCLMAMVFEKALPELDFAKLLKICIIHDLGEAISGDIPATEQSPDVDKSIQERQDLLQLLEPLPEHLQQDILALWDDYDQMQSLEAKVAKALDKMETILQHNQGKNPQDFDYAFNLEYGKKYANIDPFIQQLRDIVDQETLERSQSPRKGSPE</sequence>
<evidence type="ECO:0000256" key="3">
    <source>
        <dbReference type="ARBA" id="ARBA00001941"/>
    </source>
</evidence>
<gene>
    <name evidence="9" type="ordered locus">HCH_01958</name>
</gene>
<dbReference type="eggNOG" id="COG1896">
    <property type="taxonomic scope" value="Bacteria"/>
</dbReference>
<dbReference type="PANTHER" id="PTHR11845:SF13">
    <property type="entry name" value="5'-DEOXYNUCLEOTIDASE HDDC2"/>
    <property type="match status" value="1"/>
</dbReference>
<organism evidence="9 10">
    <name type="scientific">Hahella chejuensis (strain KCTC 2396)</name>
    <dbReference type="NCBI Taxonomy" id="349521"/>
    <lineage>
        <taxon>Bacteria</taxon>
        <taxon>Pseudomonadati</taxon>
        <taxon>Pseudomonadota</taxon>
        <taxon>Gammaproteobacteria</taxon>
        <taxon>Oceanospirillales</taxon>
        <taxon>Hahellaceae</taxon>
        <taxon>Hahella</taxon>
    </lineage>
</organism>
<comment type="cofactor">
    <cofactor evidence="3">
        <name>Co(2+)</name>
        <dbReference type="ChEBI" id="CHEBI:48828"/>
    </cofactor>
</comment>
<dbReference type="OrthoDB" id="9796032at2"/>
<accession>Q2SKN3</accession>
<evidence type="ECO:0000313" key="10">
    <source>
        <dbReference type="Proteomes" id="UP000000238"/>
    </source>
</evidence>
<dbReference type="HOGENOM" id="CLU_039453_5_0_6"/>
<keyword evidence="10" id="KW-1185">Reference proteome</keyword>
<dbReference type="InterPro" id="IPR003607">
    <property type="entry name" value="HD/PDEase_dom"/>
</dbReference>
<dbReference type="SMART" id="SM00471">
    <property type="entry name" value="HDc"/>
    <property type="match status" value="1"/>
</dbReference>
<dbReference type="InterPro" id="IPR006674">
    <property type="entry name" value="HD_domain"/>
</dbReference>
<keyword evidence="6" id="KW-0479">Metal-binding</keyword>